<dbReference type="AlphaFoldDB" id="A0A7J9DMW9"/>
<feature type="domain" description="Agenet" evidence="2">
    <location>
        <begin position="252"/>
        <end position="308"/>
    </location>
</feature>
<proteinExistence type="predicted"/>
<dbReference type="Proteomes" id="UP000593568">
    <property type="component" value="Unassembled WGS sequence"/>
</dbReference>
<feature type="region of interest" description="Disordered" evidence="1">
    <location>
        <begin position="1"/>
        <end position="20"/>
    </location>
</feature>
<sequence>MSKRSKYDLDSIPQDPPYLQPGALVEIQPPEFGYEGPWHTATIVQRATPIHSNRFVVRFTHLFQDEKTGNRPLRMFNLSDIRPHPPPQRPRKFKNGDHADAYHNNGWWDGAIVQELKNGNYLFRFNSDNQWPKFVEFGVNKLRLHRTWFNGHWIPPLEASEIAVEEVQREEEPTKKTMEMEEYNERALVEVANDEDGPNRAWYAAIIVTPVGNKRYLIQYTTMRTDDNSGFFGKVMDTLHIRPRPPDIEVPDQFVMLDQVDAFYKGGWWKGVIIKVLSDDSKYHVYLATHEEMEFKHSELRLHQDWIDGKWTKPSPGVHLQTLSYIYIYIYHV</sequence>
<dbReference type="PANTHER" id="PTHR31917:SF80">
    <property type="entry name" value="AGENET DOMAIN-CONTAINING PROTEIN-RELATED"/>
    <property type="match status" value="1"/>
</dbReference>
<dbReference type="InterPro" id="IPR014002">
    <property type="entry name" value="Agenet_dom_plant"/>
</dbReference>
<comment type="caution">
    <text evidence="3">The sequence shown here is derived from an EMBL/GenBank/DDBJ whole genome shotgun (WGS) entry which is preliminary data.</text>
</comment>
<dbReference type="Pfam" id="PF05641">
    <property type="entry name" value="Agenet"/>
    <property type="match status" value="3"/>
</dbReference>
<dbReference type="EMBL" id="JABEZW010000003">
    <property type="protein sequence ID" value="MBA0762082.1"/>
    <property type="molecule type" value="Genomic_DNA"/>
</dbReference>
<gene>
    <name evidence="3" type="ORF">Gotri_024635</name>
</gene>
<dbReference type="InterPro" id="IPR008395">
    <property type="entry name" value="Agenet-like_dom"/>
</dbReference>
<evidence type="ECO:0000313" key="4">
    <source>
        <dbReference type="Proteomes" id="UP000593568"/>
    </source>
</evidence>
<dbReference type="CDD" id="cd20406">
    <property type="entry name" value="Tudor_Agenet_AtDUF_rpt2_4"/>
    <property type="match status" value="1"/>
</dbReference>
<dbReference type="CDD" id="cd20405">
    <property type="entry name" value="Tudor_Agenet_AtDUF_rpt1_3"/>
    <property type="match status" value="1"/>
</dbReference>
<accession>A0A7J9DMW9</accession>
<protein>
    <recommendedName>
        <fullName evidence="2">Agenet domain-containing protein</fullName>
    </recommendedName>
</protein>
<dbReference type="SMART" id="SM00743">
    <property type="entry name" value="Agenet"/>
    <property type="match status" value="4"/>
</dbReference>
<reference evidence="3 4" key="1">
    <citation type="journal article" date="2019" name="Genome Biol. Evol.">
        <title>Insights into the evolution of the New World diploid cottons (Gossypium, subgenus Houzingenia) based on genome sequencing.</title>
        <authorList>
            <person name="Grover C.E."/>
            <person name="Arick M.A. 2nd"/>
            <person name="Thrash A."/>
            <person name="Conover J.L."/>
            <person name="Sanders W.S."/>
            <person name="Peterson D.G."/>
            <person name="Frelichowski J.E."/>
            <person name="Scheffler J.A."/>
            <person name="Scheffler B.E."/>
            <person name="Wendel J.F."/>
        </authorList>
    </citation>
    <scope>NUCLEOTIDE SEQUENCE [LARGE SCALE GENOMIC DNA]</scope>
    <source>
        <strain evidence="3">8</strain>
        <tissue evidence="3">Leaf</tissue>
    </source>
</reference>
<feature type="domain" description="Agenet" evidence="2">
    <location>
        <begin position="181"/>
        <end position="249"/>
    </location>
</feature>
<organism evidence="3 4">
    <name type="scientific">Gossypium trilobum</name>
    <dbReference type="NCBI Taxonomy" id="34281"/>
    <lineage>
        <taxon>Eukaryota</taxon>
        <taxon>Viridiplantae</taxon>
        <taxon>Streptophyta</taxon>
        <taxon>Embryophyta</taxon>
        <taxon>Tracheophyta</taxon>
        <taxon>Spermatophyta</taxon>
        <taxon>Magnoliopsida</taxon>
        <taxon>eudicotyledons</taxon>
        <taxon>Gunneridae</taxon>
        <taxon>Pentapetalae</taxon>
        <taxon>rosids</taxon>
        <taxon>malvids</taxon>
        <taxon>Malvales</taxon>
        <taxon>Malvaceae</taxon>
        <taxon>Malvoideae</taxon>
        <taxon>Gossypium</taxon>
    </lineage>
</organism>
<evidence type="ECO:0000259" key="2">
    <source>
        <dbReference type="SMART" id="SM00743"/>
    </source>
</evidence>
<feature type="domain" description="Agenet" evidence="2">
    <location>
        <begin position="91"/>
        <end position="150"/>
    </location>
</feature>
<evidence type="ECO:0000256" key="1">
    <source>
        <dbReference type="SAM" id="MobiDB-lite"/>
    </source>
</evidence>
<feature type="domain" description="Agenet" evidence="2">
    <location>
        <begin position="17"/>
        <end position="89"/>
    </location>
</feature>
<evidence type="ECO:0000313" key="3">
    <source>
        <dbReference type="EMBL" id="MBA0762082.1"/>
    </source>
</evidence>
<keyword evidence="4" id="KW-1185">Reference proteome</keyword>
<dbReference type="PANTHER" id="PTHR31917">
    <property type="entry name" value="AGENET DOMAIN-CONTAINING PROTEIN-RELATED"/>
    <property type="match status" value="1"/>
</dbReference>
<name>A0A7J9DMW9_9ROSI</name>